<evidence type="ECO:0000313" key="2">
    <source>
        <dbReference type="Proteomes" id="UP000276061"/>
    </source>
</evidence>
<protein>
    <recommendedName>
        <fullName evidence="3">DUF2634 domain-containing protein</fullName>
    </recommendedName>
</protein>
<dbReference type="Pfam" id="PF10934">
    <property type="entry name" value="Sheath_initiator"/>
    <property type="match status" value="1"/>
</dbReference>
<comment type="caution">
    <text evidence="1">The sequence shown here is derived from an EMBL/GenBank/DDBJ whole genome shotgun (WGS) entry which is preliminary data.</text>
</comment>
<dbReference type="InterPro" id="IPR020288">
    <property type="entry name" value="Sheath_initiator"/>
</dbReference>
<sequence length="115" mass="12882">MIRNLTGGDIVTHGDQFVTGKEETRQAILCRLRLFLGECFLNVTEGTDWFGSVLGKTTDDIAAIEIQRRILSTPGVVGITKFELVRDARERQITVYASVVDINNEQIDFAYSEDV</sequence>
<evidence type="ECO:0008006" key="3">
    <source>
        <dbReference type="Google" id="ProtNLM"/>
    </source>
</evidence>
<dbReference type="EMBL" id="RJLR01000012">
    <property type="protein sequence ID" value="RNM07694.1"/>
    <property type="molecule type" value="Genomic_DNA"/>
</dbReference>
<organism evidence="1 2">
    <name type="scientific">Dickeya undicola</name>
    <dbReference type="NCBI Taxonomy" id="1577887"/>
    <lineage>
        <taxon>Bacteria</taxon>
        <taxon>Pseudomonadati</taxon>
        <taxon>Pseudomonadota</taxon>
        <taxon>Gammaproteobacteria</taxon>
        <taxon>Enterobacterales</taxon>
        <taxon>Pectobacteriaceae</taxon>
        <taxon>Dickeya</taxon>
    </lineage>
</organism>
<dbReference type="OrthoDB" id="9812969at2"/>
<dbReference type="Proteomes" id="UP000276061">
    <property type="component" value="Unassembled WGS sequence"/>
</dbReference>
<evidence type="ECO:0000313" key="1">
    <source>
        <dbReference type="EMBL" id="RNM07694.1"/>
    </source>
</evidence>
<name>A0A3N0G5I1_9GAMM</name>
<dbReference type="AlphaFoldDB" id="A0A3N0G5I1"/>
<reference evidence="1 2" key="1">
    <citation type="submission" date="2018-11" db="EMBL/GenBank/DDBJ databases">
        <title>Characterization of surface water Dickeya isolates.</title>
        <authorList>
            <person name="Van Gijsegem F."/>
            <person name="Pedron J."/>
        </authorList>
    </citation>
    <scope>NUCLEOTIDE SEQUENCE [LARGE SCALE GENOMIC DNA]</scope>
    <source>
        <strain evidence="1 2">FVG1-MFV-O17</strain>
    </source>
</reference>
<proteinExistence type="predicted"/>
<gene>
    <name evidence="1" type="ORF">EF878_07085</name>
</gene>
<accession>A0A3N0G5I1</accession>
<dbReference type="RefSeq" id="WP_123252321.1">
    <property type="nucleotide sequence ID" value="NZ_RJLR01000012.1"/>
</dbReference>